<comment type="similarity">
    <text evidence="2">Belongs to the ATPase inhibitor family.</text>
</comment>
<name>A0ABR4EYC0_9PEZI</name>
<evidence type="ECO:0000256" key="4">
    <source>
        <dbReference type="SAM" id="MobiDB-lite"/>
    </source>
</evidence>
<proteinExistence type="inferred from homology"/>
<sequence length="271" mass="29867">MEVREFAPVVYSVQPTPADPAALQRQPHGLVVSLAGHSRNKGRSMRHLFPEHPCYCCRRRPSNIWNGSTAQTRAHPPLPSCLRPQAADIFRHWPTAQLPPTTVGALFPVDARTKTPSSPLHPPPSCQLKLYHPSLFASIDTVKMLRQSITKLTRPANTRAFSVSTRVMAAGDTGAPPKGLGQADAFQKREKANEDYAIRLREKEKLLDLKKKLAEQQAHLKQLSDHMYVPDTSTNSSNNDCNPSTGHEPPGPACPSGVRETCDANCILYSQ</sequence>
<evidence type="ECO:0000313" key="5">
    <source>
        <dbReference type="EMBL" id="KAL2287418.1"/>
    </source>
</evidence>
<organism evidence="5 6">
    <name type="scientific">Diaporthe vaccinii</name>
    <dbReference type="NCBI Taxonomy" id="105482"/>
    <lineage>
        <taxon>Eukaryota</taxon>
        <taxon>Fungi</taxon>
        <taxon>Dikarya</taxon>
        <taxon>Ascomycota</taxon>
        <taxon>Pezizomycotina</taxon>
        <taxon>Sordariomycetes</taxon>
        <taxon>Sordariomycetidae</taxon>
        <taxon>Diaporthales</taxon>
        <taxon>Diaporthaceae</taxon>
        <taxon>Diaporthe</taxon>
        <taxon>Diaporthe eres species complex</taxon>
    </lineage>
</organism>
<dbReference type="EMBL" id="JBAWTH010000020">
    <property type="protein sequence ID" value="KAL2287418.1"/>
    <property type="molecule type" value="Genomic_DNA"/>
</dbReference>
<comment type="subcellular location">
    <subcellularLocation>
        <location evidence="1">Mitochondrion</location>
    </subcellularLocation>
</comment>
<evidence type="ECO:0000256" key="3">
    <source>
        <dbReference type="ARBA" id="ARBA00023128"/>
    </source>
</evidence>
<feature type="compositionally biased region" description="Low complexity" evidence="4">
    <location>
        <begin position="230"/>
        <end position="245"/>
    </location>
</feature>
<evidence type="ECO:0000256" key="2">
    <source>
        <dbReference type="ARBA" id="ARBA00010901"/>
    </source>
</evidence>
<accession>A0ABR4EYC0</accession>
<feature type="region of interest" description="Disordered" evidence="4">
    <location>
        <begin position="223"/>
        <end position="257"/>
    </location>
</feature>
<evidence type="ECO:0000313" key="6">
    <source>
        <dbReference type="Proteomes" id="UP001600888"/>
    </source>
</evidence>
<dbReference type="InterPro" id="IPR007648">
    <property type="entry name" value="ATPase_inhibitor_mt"/>
</dbReference>
<dbReference type="Gene3D" id="1.20.5.500">
    <property type="entry name" value="Single helix bin"/>
    <property type="match status" value="1"/>
</dbReference>
<evidence type="ECO:0000256" key="1">
    <source>
        <dbReference type="ARBA" id="ARBA00004173"/>
    </source>
</evidence>
<dbReference type="Proteomes" id="UP001600888">
    <property type="component" value="Unassembled WGS sequence"/>
</dbReference>
<dbReference type="Pfam" id="PF04568">
    <property type="entry name" value="IATP"/>
    <property type="match status" value="1"/>
</dbReference>
<keyword evidence="3" id="KW-0496">Mitochondrion</keyword>
<reference evidence="5 6" key="1">
    <citation type="submission" date="2024-03" db="EMBL/GenBank/DDBJ databases">
        <title>A high-quality draft genome sequence of Diaporthe vaccinii, a causative agent of upright dieback and viscid rot disease in cranberry plants.</title>
        <authorList>
            <person name="Sarrasin M."/>
            <person name="Lang B.F."/>
            <person name="Burger G."/>
        </authorList>
    </citation>
    <scope>NUCLEOTIDE SEQUENCE [LARGE SCALE GENOMIC DNA]</scope>
    <source>
        <strain evidence="5 6">IS7</strain>
    </source>
</reference>
<keyword evidence="6" id="KW-1185">Reference proteome</keyword>
<gene>
    <name evidence="5" type="ORF">FJTKL_05874</name>
</gene>
<protein>
    <submittedName>
        <fullName evidence="5">Uncharacterized protein</fullName>
    </submittedName>
</protein>
<comment type="caution">
    <text evidence="5">The sequence shown here is derived from an EMBL/GenBank/DDBJ whole genome shotgun (WGS) entry which is preliminary data.</text>
</comment>